<reference evidence="2 3" key="1">
    <citation type="submission" date="2016-11" db="EMBL/GenBank/DDBJ databases">
        <authorList>
            <person name="Jaros S."/>
            <person name="Januszkiewicz K."/>
            <person name="Wedrychowicz H."/>
        </authorList>
    </citation>
    <scope>NUCLEOTIDE SEQUENCE [LARGE SCALE GENOMIC DNA]</scope>
    <source>
        <strain evidence="2 3">DSM 18119</strain>
    </source>
</reference>
<feature type="chain" id="PRO_5012838465" description="Polymerase/histidinol phosphatase N-terminal domain-containing protein" evidence="1">
    <location>
        <begin position="23"/>
        <end position="403"/>
    </location>
</feature>
<dbReference type="Proteomes" id="UP000184048">
    <property type="component" value="Unassembled WGS sequence"/>
</dbReference>
<dbReference type="Gene3D" id="3.20.20.140">
    <property type="entry name" value="Metal-dependent hydrolases"/>
    <property type="match status" value="1"/>
</dbReference>
<organism evidence="2 3">
    <name type="scientific">Flavisolibacter ginsengisoli DSM 18119</name>
    <dbReference type="NCBI Taxonomy" id="1121884"/>
    <lineage>
        <taxon>Bacteria</taxon>
        <taxon>Pseudomonadati</taxon>
        <taxon>Bacteroidota</taxon>
        <taxon>Chitinophagia</taxon>
        <taxon>Chitinophagales</taxon>
        <taxon>Chitinophagaceae</taxon>
        <taxon>Flavisolibacter</taxon>
    </lineage>
</organism>
<dbReference type="SUPFAM" id="SSF89550">
    <property type="entry name" value="PHP domain-like"/>
    <property type="match status" value="1"/>
</dbReference>
<proteinExistence type="predicted"/>
<gene>
    <name evidence="2" type="ORF">SAMN02745131_00916</name>
</gene>
<dbReference type="RefSeq" id="WP_217652928.1">
    <property type="nucleotide sequence ID" value="NZ_FQUU01000003.1"/>
</dbReference>
<evidence type="ECO:0000256" key="1">
    <source>
        <dbReference type="SAM" id="SignalP"/>
    </source>
</evidence>
<protein>
    <recommendedName>
        <fullName evidence="4">Polymerase/histidinol phosphatase N-terminal domain-containing protein</fullName>
    </recommendedName>
</protein>
<keyword evidence="1" id="KW-0732">Signal</keyword>
<keyword evidence="3" id="KW-1185">Reference proteome</keyword>
<evidence type="ECO:0000313" key="3">
    <source>
        <dbReference type="Proteomes" id="UP000184048"/>
    </source>
</evidence>
<name>A0A1M4VNG9_9BACT</name>
<dbReference type="EMBL" id="FQUU01000003">
    <property type="protein sequence ID" value="SHE70403.1"/>
    <property type="molecule type" value="Genomic_DNA"/>
</dbReference>
<dbReference type="STRING" id="1121884.SAMN02745131_00916"/>
<dbReference type="InterPro" id="IPR052018">
    <property type="entry name" value="PHP_domain"/>
</dbReference>
<accession>A0A1M4VNG9</accession>
<dbReference type="PANTHER" id="PTHR42924">
    <property type="entry name" value="EXONUCLEASE"/>
    <property type="match status" value="1"/>
</dbReference>
<evidence type="ECO:0008006" key="4">
    <source>
        <dbReference type="Google" id="ProtNLM"/>
    </source>
</evidence>
<dbReference type="PANTHER" id="PTHR42924:SF11">
    <property type="entry name" value="POLYMERASE_HISTIDINOL PHOSPHATASE N-TERMINAL DOMAIN-CONTAINING PROTEIN"/>
    <property type="match status" value="1"/>
</dbReference>
<dbReference type="InterPro" id="IPR016195">
    <property type="entry name" value="Pol/histidinol_Pase-like"/>
</dbReference>
<sequence>MMTIRGFLFILFLQFSLLAVNAQKVAAKWYKGNTHTHSLWSDGDDFPEMIMDYYKSHGYDFIALSDHNILATGDNWVEIPTHPFRQHRYKEYLEKYGKDWVVSKTDSAGKIRVRLKTLEEYRPLFEEKGKFLVMQAEEITDSYKGKPLHMGAVNVKELIKPQGGNSVTEVMQHNLDAVYAQRSKTGQPMFPHINHPNFGWAIKIEDMFPLKGERFFEVYNGHPHVHNYGDSTVMGMEELWDRLLIRFIHDGKPLVFGLATDDSHNYLEQRVGMSNPGRGWIRVKAHELTPAALIGAMEKGDFYASTGVELKDVQFKNGTLKVYVSARPGETYTIQFWGAERSGTTGKILKEVKGSNASYTLGKNILYVRAKIISSKLQENPFENGDLERAWTQPVTVTSTSYW</sequence>
<feature type="signal peptide" evidence="1">
    <location>
        <begin position="1"/>
        <end position="22"/>
    </location>
</feature>
<dbReference type="GO" id="GO:0035312">
    <property type="term" value="F:5'-3' DNA exonuclease activity"/>
    <property type="evidence" value="ECO:0007669"/>
    <property type="project" value="TreeGrafter"/>
</dbReference>
<evidence type="ECO:0000313" key="2">
    <source>
        <dbReference type="EMBL" id="SHE70403.1"/>
    </source>
</evidence>
<dbReference type="AlphaFoldDB" id="A0A1M4VNG9"/>
<dbReference type="GO" id="GO:0004534">
    <property type="term" value="F:5'-3' RNA exonuclease activity"/>
    <property type="evidence" value="ECO:0007669"/>
    <property type="project" value="TreeGrafter"/>
</dbReference>